<evidence type="ECO:0000256" key="3">
    <source>
        <dbReference type="SAM" id="SignalP"/>
    </source>
</evidence>
<comment type="subcellular location">
    <subcellularLocation>
        <location evidence="1">Secreted</location>
    </subcellularLocation>
</comment>
<dbReference type="InterPro" id="IPR018244">
    <property type="entry name" value="Allrgn_V5/Tpx1_CS"/>
</dbReference>
<dbReference type="PRINTS" id="PR00838">
    <property type="entry name" value="V5ALLERGEN"/>
</dbReference>
<dbReference type="CDD" id="cd05380">
    <property type="entry name" value="CAP_euk"/>
    <property type="match status" value="2"/>
</dbReference>
<gene>
    <name evidence="5" type="ORF">NQ315_008568</name>
</gene>
<keyword evidence="2" id="KW-0964">Secreted</keyword>
<dbReference type="PANTHER" id="PTHR10334">
    <property type="entry name" value="CYSTEINE-RICH SECRETORY PROTEIN-RELATED"/>
    <property type="match status" value="1"/>
</dbReference>
<reference evidence="5 6" key="1">
    <citation type="journal article" date="2023" name="Insect Mol. Biol.">
        <title>Genome sequencing provides insights into the evolution of gene families encoding plant cell wall-degrading enzymes in longhorned beetles.</title>
        <authorList>
            <person name="Shin N.R."/>
            <person name="Okamura Y."/>
            <person name="Kirsch R."/>
            <person name="Pauchet Y."/>
        </authorList>
    </citation>
    <scope>NUCLEOTIDE SEQUENCE [LARGE SCALE GENOMIC DNA]</scope>
    <source>
        <strain evidence="5">EAD_L_NR</strain>
    </source>
</reference>
<dbReference type="PROSITE" id="PS01010">
    <property type="entry name" value="CRISP_2"/>
    <property type="match status" value="1"/>
</dbReference>
<feature type="domain" description="SCP" evidence="4">
    <location>
        <begin position="33"/>
        <end position="185"/>
    </location>
</feature>
<protein>
    <recommendedName>
        <fullName evidence="4">SCP domain-containing protein</fullName>
    </recommendedName>
</protein>
<dbReference type="Pfam" id="PF00188">
    <property type="entry name" value="CAP"/>
    <property type="match status" value="2"/>
</dbReference>
<feature type="signal peptide" evidence="3">
    <location>
        <begin position="1"/>
        <end position="23"/>
    </location>
</feature>
<dbReference type="Gene3D" id="3.40.33.10">
    <property type="entry name" value="CAP"/>
    <property type="match status" value="2"/>
</dbReference>
<dbReference type="InterPro" id="IPR001283">
    <property type="entry name" value="CRISP-related"/>
</dbReference>
<dbReference type="Proteomes" id="UP001159042">
    <property type="component" value="Unassembled WGS sequence"/>
</dbReference>
<dbReference type="PROSITE" id="PS01009">
    <property type="entry name" value="CRISP_1"/>
    <property type="match status" value="2"/>
</dbReference>
<dbReference type="SUPFAM" id="SSF55797">
    <property type="entry name" value="PR-1-like"/>
    <property type="match status" value="2"/>
</dbReference>
<dbReference type="InterPro" id="IPR002413">
    <property type="entry name" value="V5_allergen-like"/>
</dbReference>
<evidence type="ECO:0000259" key="4">
    <source>
        <dbReference type="SMART" id="SM00198"/>
    </source>
</evidence>
<evidence type="ECO:0000256" key="1">
    <source>
        <dbReference type="ARBA" id="ARBA00004613"/>
    </source>
</evidence>
<name>A0AAV8W679_9CUCU</name>
<feature type="chain" id="PRO_5043798844" description="SCP domain-containing protein" evidence="3">
    <location>
        <begin position="24"/>
        <end position="353"/>
    </location>
</feature>
<dbReference type="EMBL" id="JANEYG010000008">
    <property type="protein sequence ID" value="KAJ8921934.1"/>
    <property type="molecule type" value="Genomic_DNA"/>
</dbReference>
<evidence type="ECO:0000313" key="6">
    <source>
        <dbReference type="Proteomes" id="UP001159042"/>
    </source>
</evidence>
<keyword evidence="3" id="KW-0732">Signal</keyword>
<dbReference type="PRINTS" id="PR00837">
    <property type="entry name" value="V5TPXLIKE"/>
</dbReference>
<comment type="caution">
    <text evidence="5">The sequence shown here is derived from an EMBL/GenBank/DDBJ whole genome shotgun (WGS) entry which is preliminary data.</text>
</comment>
<dbReference type="GO" id="GO:0005576">
    <property type="term" value="C:extracellular region"/>
    <property type="evidence" value="ECO:0007669"/>
    <property type="project" value="UniProtKB-SubCell"/>
</dbReference>
<keyword evidence="6" id="KW-1185">Reference proteome</keyword>
<dbReference type="InterPro" id="IPR014044">
    <property type="entry name" value="CAP_dom"/>
</dbReference>
<evidence type="ECO:0000313" key="5">
    <source>
        <dbReference type="EMBL" id="KAJ8921934.1"/>
    </source>
</evidence>
<accession>A0AAV8W679</accession>
<dbReference type="AlphaFoldDB" id="A0AAV8W679"/>
<feature type="domain" description="SCP" evidence="4">
    <location>
        <begin position="195"/>
        <end position="347"/>
    </location>
</feature>
<dbReference type="InterPro" id="IPR035940">
    <property type="entry name" value="CAP_sf"/>
</dbReference>
<evidence type="ECO:0000256" key="2">
    <source>
        <dbReference type="ARBA" id="ARBA00022525"/>
    </source>
</evidence>
<proteinExistence type="predicted"/>
<organism evidence="5 6">
    <name type="scientific">Exocentrus adspersus</name>
    <dbReference type="NCBI Taxonomy" id="1586481"/>
    <lineage>
        <taxon>Eukaryota</taxon>
        <taxon>Metazoa</taxon>
        <taxon>Ecdysozoa</taxon>
        <taxon>Arthropoda</taxon>
        <taxon>Hexapoda</taxon>
        <taxon>Insecta</taxon>
        <taxon>Pterygota</taxon>
        <taxon>Neoptera</taxon>
        <taxon>Endopterygota</taxon>
        <taxon>Coleoptera</taxon>
        <taxon>Polyphaga</taxon>
        <taxon>Cucujiformia</taxon>
        <taxon>Chrysomeloidea</taxon>
        <taxon>Cerambycidae</taxon>
        <taxon>Lamiinae</taxon>
        <taxon>Acanthocinini</taxon>
        <taxon>Exocentrus</taxon>
    </lineage>
</organism>
<dbReference type="SMART" id="SM00198">
    <property type="entry name" value="SCP"/>
    <property type="match status" value="2"/>
</dbReference>
<sequence>MNTVNLLCVFVIGVASTLNGANSSIYEGGLNDWEKQFVTNKHNELRNLISEGKVPGQPRGTNLKQLKYDENLGREAQQISDSCKFAHKAVHDGRWSVGQNLYATYSTDFQKGSDWNGAIQGWFDEYPNYHYGDTNTNGKNGHYTQVVWANTEYIGCGFTHCSGDGSWPYQKIYVCNYGPAKRAFPILTGQGVGDRDKQIIVKKHNDVRNLISQGKVRGQPKGKNLKTMKYDDKLAKEAQKISNTCKFAHVRVKDGRWQAVGQNLYTTYSTAYKKGADWDSAIQNWFNEYPYYKYGDRTTNNKNGHYTQVVWADTEYVGCGYTECKGTSWPFQKLYVCNYGPAGNYIGQLPYAT</sequence>